<dbReference type="PANTHER" id="PTHR19848:SF8">
    <property type="entry name" value="F-BOX AND WD REPEAT DOMAIN CONTAINING 7"/>
    <property type="match status" value="1"/>
</dbReference>
<gene>
    <name evidence="5" type="ORF">NH26_21590</name>
</gene>
<dbReference type="SUPFAM" id="SSF52129">
    <property type="entry name" value="Caspase-like"/>
    <property type="match status" value="1"/>
</dbReference>
<dbReference type="Gene3D" id="3.40.50.1460">
    <property type="match status" value="1"/>
</dbReference>
<dbReference type="PROSITE" id="PS00678">
    <property type="entry name" value="WD_REPEATS_1"/>
    <property type="match status" value="2"/>
</dbReference>
<dbReference type="InterPro" id="IPR029030">
    <property type="entry name" value="Caspase-like_dom_sf"/>
</dbReference>
<dbReference type="PRINTS" id="PR00320">
    <property type="entry name" value="GPROTEINBRPT"/>
</dbReference>
<organism evidence="5 6">
    <name type="scientific">Flammeovirga pacifica</name>
    <dbReference type="NCBI Taxonomy" id="915059"/>
    <lineage>
        <taxon>Bacteria</taxon>
        <taxon>Pseudomonadati</taxon>
        <taxon>Bacteroidota</taxon>
        <taxon>Cytophagia</taxon>
        <taxon>Cytophagales</taxon>
        <taxon>Flammeovirgaceae</taxon>
        <taxon>Flammeovirga</taxon>
    </lineage>
</organism>
<feature type="repeat" description="WD" evidence="3">
    <location>
        <begin position="26"/>
        <end position="67"/>
    </location>
</feature>
<dbReference type="InterPro" id="IPR011600">
    <property type="entry name" value="Pept_C14_caspase"/>
</dbReference>
<feature type="repeat" description="WD" evidence="3">
    <location>
        <begin position="164"/>
        <end position="205"/>
    </location>
</feature>
<dbReference type="PANTHER" id="PTHR19848">
    <property type="entry name" value="WD40 REPEAT PROTEIN"/>
    <property type="match status" value="1"/>
</dbReference>
<dbReference type="InterPro" id="IPR001680">
    <property type="entry name" value="WD40_rpt"/>
</dbReference>
<dbReference type="SMART" id="SM00320">
    <property type="entry name" value="WD40"/>
    <property type="match status" value="9"/>
</dbReference>
<keyword evidence="2" id="KW-0677">Repeat</keyword>
<dbReference type="Pfam" id="PF00400">
    <property type="entry name" value="WD40"/>
    <property type="match status" value="2"/>
</dbReference>
<evidence type="ECO:0000259" key="4">
    <source>
        <dbReference type="Pfam" id="PF00656"/>
    </source>
</evidence>
<dbReference type="PROSITE" id="PS50294">
    <property type="entry name" value="WD_REPEATS_REGION"/>
    <property type="match status" value="4"/>
</dbReference>
<feature type="repeat" description="WD" evidence="3">
    <location>
        <begin position="456"/>
        <end position="497"/>
    </location>
</feature>
<feature type="repeat" description="WD" evidence="3">
    <location>
        <begin position="117"/>
        <end position="148"/>
    </location>
</feature>
<dbReference type="OrthoDB" id="1492850at2"/>
<dbReference type="RefSeq" id="WP_044221016.1">
    <property type="nucleotide sequence ID" value="NZ_JRYR02000002.1"/>
</dbReference>
<dbReference type="InterPro" id="IPR015943">
    <property type="entry name" value="WD40/YVTN_repeat-like_dom_sf"/>
</dbReference>
<dbReference type="Proteomes" id="UP000179797">
    <property type="component" value="Unassembled WGS sequence"/>
</dbReference>
<dbReference type="AlphaFoldDB" id="A0A1S1YT51"/>
<dbReference type="InterPro" id="IPR036322">
    <property type="entry name" value="WD40_repeat_dom_sf"/>
</dbReference>
<keyword evidence="6" id="KW-1185">Reference proteome</keyword>
<sequence length="955" mass="106338">MKLYYQALILFLLSLPIFGQNLIIDSKGHSSLVRGISFTNDNSKIISVSEDKTIRIWDVKKNQLSQTLWGEYYEGKEGRYNALAIHPTKNIIAVAGFLHQNEIRIIDIETSTQIASLKGHQNIITELHFSNDGQWLCSGSADKTARIWFIPQNGNTSPKQTIKIDGFSEIVYSVDFSEDGNQLVCGTFDGAIKLYDLSMSKDKATLKNEWNTMDKITKVKFSSDKLIVGGAKGNVYVYTLEGVQEAQLTDASGYITNIELPNSEKECLIVDSKGNLMIYNTENWLKNRFISSSKGIISAAKFANNNDNYVVYAKGVEGHISIYDIKNKKTIRQFESEGMSNKRIGRGENLNFSLSINKASRKPYNKVFDFENLEMHLTVDDQSKYTMPDITYQGSNLKRLNNYTLQTGNASHKITNDKQRDKGINAYNFTKSGDVVVCSGNSLKLYSNEGTLIREFKGHHASVLTANVSDDGKYLISSSDDQTTKLWNISSGELLASLFVSAHNEWVCWSPKGYYHASAGGEKYIGWIQNNGLGNLANFQPVSFADKRYHKKEVLQEIIKEASHKNAFQKLNIKELDPKELVKEQPNIEWVSPKSYHNLNGEEKVQLTATVKSKTKLKSLKLLVDGRPKSVEIMGTENSVGQTIYAINETLDINNSETKIQIFAENEFTKVTSNARSVIKSKSSSSSLDVGFDLAALTSASSSNEKSKQNIYLLSIGISDYQNKTLNLNYADKDALSIADIYKKQSNGKLFNQVHIKELTNEAANKQNILEGFKWLSENATSKDLAIVFIASHGVNWENNFYIIPHDIDLENVDKTGVKWNECASVMTNLPSQVLLFVDACNSGQLGVDISHSDNTESIRQLSSDENGVIIMSGSTGVESSLESSEWQHGAFTAAILDGLGEGKADYSGDQVITLRELDLFIAMKVEELTKGKQHPTTQKPSTISVVNVGEMVQQ</sequence>
<dbReference type="InterPro" id="IPR019775">
    <property type="entry name" value="WD40_repeat_CS"/>
</dbReference>
<dbReference type="Pfam" id="PF00656">
    <property type="entry name" value="Peptidase_C14"/>
    <property type="match status" value="1"/>
</dbReference>
<dbReference type="SUPFAM" id="SSF50978">
    <property type="entry name" value="WD40 repeat-like"/>
    <property type="match status" value="2"/>
</dbReference>
<dbReference type="InterPro" id="IPR031544">
    <property type="entry name" value="WD40-like"/>
</dbReference>
<dbReference type="Gene3D" id="2.130.10.10">
    <property type="entry name" value="YVTN repeat-like/Quinoprotein amine dehydrogenase"/>
    <property type="match status" value="3"/>
</dbReference>
<reference evidence="5 6" key="1">
    <citation type="journal article" date="2012" name="Int. J. Syst. Evol. Microbiol.">
        <title>Flammeovirga pacifica sp. nov., isolated from deep-sea sediment.</title>
        <authorList>
            <person name="Xu H."/>
            <person name="Fu Y."/>
            <person name="Yang N."/>
            <person name="Ding Z."/>
            <person name="Lai Q."/>
            <person name="Zeng R."/>
        </authorList>
    </citation>
    <scope>NUCLEOTIDE SEQUENCE [LARGE SCALE GENOMIC DNA]</scope>
    <source>
        <strain evidence="6">DSM 24597 / LMG 26175 / WPAGA1</strain>
    </source>
</reference>
<protein>
    <recommendedName>
        <fullName evidence="4">Peptidase C14 caspase domain-containing protein</fullName>
    </recommendedName>
</protein>
<dbReference type="PROSITE" id="PS50082">
    <property type="entry name" value="WD_REPEATS_2"/>
    <property type="match status" value="4"/>
</dbReference>
<evidence type="ECO:0000313" key="5">
    <source>
        <dbReference type="EMBL" id="OHX64200.1"/>
    </source>
</evidence>
<dbReference type="GO" id="GO:0004197">
    <property type="term" value="F:cysteine-type endopeptidase activity"/>
    <property type="evidence" value="ECO:0007669"/>
    <property type="project" value="InterPro"/>
</dbReference>
<comment type="caution">
    <text evidence="5">The sequence shown here is derived from an EMBL/GenBank/DDBJ whole genome shotgun (WGS) entry which is preliminary data.</text>
</comment>
<accession>A0A1S1YT51</accession>
<dbReference type="STRING" id="915059.NH26_21590"/>
<evidence type="ECO:0000256" key="2">
    <source>
        <dbReference type="ARBA" id="ARBA00022737"/>
    </source>
</evidence>
<dbReference type="GO" id="GO:0006508">
    <property type="term" value="P:proteolysis"/>
    <property type="evidence" value="ECO:0007669"/>
    <property type="project" value="InterPro"/>
</dbReference>
<proteinExistence type="predicted"/>
<feature type="domain" description="Peptidase C14 caspase" evidence="4">
    <location>
        <begin position="715"/>
        <end position="940"/>
    </location>
</feature>
<keyword evidence="1 3" id="KW-0853">WD repeat</keyword>
<dbReference type="InterPro" id="IPR020472">
    <property type="entry name" value="WD40_PAC1"/>
</dbReference>
<name>A0A1S1YT51_FLAPC</name>
<evidence type="ECO:0000313" key="6">
    <source>
        <dbReference type="Proteomes" id="UP000179797"/>
    </source>
</evidence>
<dbReference type="Pfam" id="PF17005">
    <property type="entry name" value="WD40_like"/>
    <property type="match status" value="1"/>
</dbReference>
<evidence type="ECO:0000256" key="3">
    <source>
        <dbReference type="PROSITE-ProRule" id="PRU00221"/>
    </source>
</evidence>
<dbReference type="EMBL" id="JRYR02000002">
    <property type="protein sequence ID" value="OHX64200.1"/>
    <property type="molecule type" value="Genomic_DNA"/>
</dbReference>
<evidence type="ECO:0000256" key="1">
    <source>
        <dbReference type="ARBA" id="ARBA00022574"/>
    </source>
</evidence>